<evidence type="ECO:0000256" key="1">
    <source>
        <dbReference type="ARBA" id="ARBA00004613"/>
    </source>
</evidence>
<feature type="region of interest" description="Disordered" evidence="13">
    <location>
        <begin position="98"/>
        <end position="127"/>
    </location>
</feature>
<dbReference type="PANTHER" id="PTHR11954:SF6">
    <property type="entry name" value="MACROPHAGE MIGRATION INHIBITORY FACTOR"/>
    <property type="match status" value="1"/>
</dbReference>
<reference evidence="14 15" key="1">
    <citation type="submission" date="2024-01" db="EMBL/GenBank/DDBJ databases">
        <authorList>
            <person name="Allen C."/>
            <person name="Tagirdzhanova G."/>
        </authorList>
    </citation>
    <scope>NUCLEOTIDE SEQUENCE [LARGE SCALE GENOMIC DNA]</scope>
    <source>
        <strain evidence="14 15">CBS 119000</strain>
    </source>
</reference>
<evidence type="ECO:0000256" key="9">
    <source>
        <dbReference type="ARBA" id="ARBA00039086"/>
    </source>
</evidence>
<dbReference type="PANTHER" id="PTHR11954">
    <property type="entry name" value="D-DOPACHROME DECARBOXYLASE"/>
    <property type="match status" value="1"/>
</dbReference>
<dbReference type="Proteomes" id="UP001642502">
    <property type="component" value="Unassembled WGS sequence"/>
</dbReference>
<feature type="compositionally biased region" description="Polar residues" evidence="13">
    <location>
        <begin position="20"/>
        <end position="35"/>
    </location>
</feature>
<comment type="subcellular location">
    <subcellularLocation>
        <location evidence="1">Secreted</location>
    </subcellularLocation>
</comment>
<keyword evidence="5" id="KW-0413">Isomerase</keyword>
<evidence type="ECO:0000256" key="10">
    <source>
        <dbReference type="ARBA" id="ARBA00041631"/>
    </source>
</evidence>
<evidence type="ECO:0000256" key="6">
    <source>
        <dbReference type="ARBA" id="ARBA00036735"/>
    </source>
</evidence>
<comment type="catalytic activity">
    <reaction evidence="7">
        <text>L-dopachrome = 5,6-dihydroxyindole-2-carboxylate</text>
        <dbReference type="Rhea" id="RHEA:13041"/>
        <dbReference type="ChEBI" id="CHEBI:16875"/>
        <dbReference type="ChEBI" id="CHEBI:57509"/>
        <dbReference type="EC" id="5.3.3.12"/>
    </reaction>
</comment>
<feature type="compositionally biased region" description="Basic and acidic residues" evidence="13">
    <location>
        <begin position="106"/>
        <end position="125"/>
    </location>
</feature>
<organism evidence="14 15">
    <name type="scientific">Sporothrix epigloea</name>
    <dbReference type="NCBI Taxonomy" id="1892477"/>
    <lineage>
        <taxon>Eukaryota</taxon>
        <taxon>Fungi</taxon>
        <taxon>Dikarya</taxon>
        <taxon>Ascomycota</taxon>
        <taxon>Pezizomycotina</taxon>
        <taxon>Sordariomycetes</taxon>
        <taxon>Sordariomycetidae</taxon>
        <taxon>Ophiostomatales</taxon>
        <taxon>Ophiostomataceae</taxon>
        <taxon>Sporothrix</taxon>
    </lineage>
</organism>
<evidence type="ECO:0000256" key="12">
    <source>
        <dbReference type="ARBA" id="ARBA00042730"/>
    </source>
</evidence>
<evidence type="ECO:0000313" key="14">
    <source>
        <dbReference type="EMBL" id="CAK7272555.1"/>
    </source>
</evidence>
<evidence type="ECO:0000256" key="4">
    <source>
        <dbReference type="ARBA" id="ARBA00022525"/>
    </source>
</evidence>
<sequence>MATASDAEQLQKQAVAPAPVTSSEPIQSSAQSRSLAKTDAQGPRSDSSHRKVSGHLRLDTHELYDGSLGNGSGGIGGRTRSDRTSVLSFSRRAAQIGRTPTPFLVEGDRHLLRDIERPPPGDPRTRLHANRRSLSQEGDAPASAPAAGRNVNVSGTIARKRSQYFEEAFSTRDADASLSKERVGIETPVLAKVQTNVLVGDEFTFVTGLSAHLALRYRRPLTSIIVTLRHGACMCFGGSFAPAYVMTVSALPAQLQPVTNKHNAALIQRHMEQTLGVPPARGYLQFVAVPEANLAYGGKTAMGHTHHGPAKVGSSSLSKSASYSPNGMYPSPTESTSPNPIDMAVGPEYTTESRKSSLIRRLSVKVGQPGMNIRRL</sequence>
<evidence type="ECO:0000313" key="15">
    <source>
        <dbReference type="Proteomes" id="UP001642502"/>
    </source>
</evidence>
<evidence type="ECO:0000256" key="3">
    <source>
        <dbReference type="ARBA" id="ARBA00022514"/>
    </source>
</evidence>
<keyword evidence="4" id="KW-0964">Secreted</keyword>
<keyword evidence="15" id="KW-1185">Reference proteome</keyword>
<dbReference type="InterPro" id="IPR014347">
    <property type="entry name" value="Tautomerase/MIF_sf"/>
</dbReference>
<feature type="compositionally biased region" description="Low complexity" evidence="13">
    <location>
        <begin position="314"/>
        <end position="324"/>
    </location>
</feature>
<proteinExistence type="inferred from homology"/>
<dbReference type="EMBL" id="CAWUON010000091">
    <property type="protein sequence ID" value="CAK7272555.1"/>
    <property type="molecule type" value="Genomic_DNA"/>
</dbReference>
<evidence type="ECO:0000256" key="5">
    <source>
        <dbReference type="ARBA" id="ARBA00023235"/>
    </source>
</evidence>
<comment type="catalytic activity">
    <reaction evidence="6">
        <text>3-phenylpyruvate = enol-phenylpyruvate</text>
        <dbReference type="Rhea" id="RHEA:17097"/>
        <dbReference type="ChEBI" id="CHEBI:16815"/>
        <dbReference type="ChEBI" id="CHEBI:18005"/>
        <dbReference type="EC" id="5.3.2.1"/>
    </reaction>
</comment>
<dbReference type="EC" id="5.3.2.1" evidence="9"/>
<dbReference type="EC" id="5.3.3.12" evidence="8"/>
<keyword evidence="3" id="KW-0202">Cytokine</keyword>
<dbReference type="SUPFAM" id="SSF55331">
    <property type="entry name" value="Tautomerase/MIF"/>
    <property type="match status" value="1"/>
</dbReference>
<feature type="region of interest" description="Disordered" evidence="13">
    <location>
        <begin position="1"/>
        <end position="83"/>
    </location>
</feature>
<evidence type="ECO:0000256" key="7">
    <source>
        <dbReference type="ARBA" id="ARBA00036823"/>
    </source>
</evidence>
<dbReference type="Gene3D" id="3.30.429.10">
    <property type="entry name" value="Macrophage Migration Inhibitory Factor"/>
    <property type="match status" value="1"/>
</dbReference>
<evidence type="ECO:0000256" key="2">
    <source>
        <dbReference type="ARBA" id="ARBA00005851"/>
    </source>
</evidence>
<feature type="compositionally biased region" description="Gly residues" evidence="13">
    <location>
        <begin position="68"/>
        <end position="77"/>
    </location>
</feature>
<evidence type="ECO:0000256" key="8">
    <source>
        <dbReference type="ARBA" id="ARBA00038932"/>
    </source>
</evidence>
<dbReference type="Pfam" id="PF01187">
    <property type="entry name" value="MIF"/>
    <property type="match status" value="1"/>
</dbReference>
<protein>
    <recommendedName>
        <fullName evidence="12">L-dopachrome isomerase</fullName>
        <ecNumber evidence="9">5.3.2.1</ecNumber>
        <ecNumber evidence="8">5.3.3.12</ecNumber>
    </recommendedName>
    <alternativeName>
        <fullName evidence="10">L-dopachrome tautomerase</fullName>
    </alternativeName>
    <alternativeName>
        <fullName evidence="11">Phenylpyruvate tautomerase</fullName>
    </alternativeName>
</protein>
<comment type="caution">
    <text evidence="14">The sequence shown here is derived from an EMBL/GenBank/DDBJ whole genome shotgun (WGS) entry which is preliminary data.</text>
</comment>
<feature type="region of interest" description="Disordered" evidence="13">
    <location>
        <begin position="305"/>
        <end position="341"/>
    </location>
</feature>
<feature type="compositionally biased region" description="Polar residues" evidence="13">
    <location>
        <begin position="1"/>
        <end position="12"/>
    </location>
</feature>
<name>A0ABP0DW80_9PEZI</name>
<evidence type="ECO:0000256" key="13">
    <source>
        <dbReference type="SAM" id="MobiDB-lite"/>
    </source>
</evidence>
<comment type="similarity">
    <text evidence="2">Belongs to the MIF family.</text>
</comment>
<evidence type="ECO:0000256" key="11">
    <source>
        <dbReference type="ARBA" id="ARBA00041912"/>
    </source>
</evidence>
<gene>
    <name evidence="14" type="ORF">SEPCBS119000_005187</name>
</gene>
<dbReference type="InterPro" id="IPR001398">
    <property type="entry name" value="Macrophage_inhib_fac"/>
</dbReference>
<accession>A0ABP0DW80</accession>